<dbReference type="EMBL" id="JAIWYP010000007">
    <property type="protein sequence ID" value="KAH3796700.1"/>
    <property type="molecule type" value="Genomic_DNA"/>
</dbReference>
<dbReference type="InterPro" id="IPR036452">
    <property type="entry name" value="Ribo_hydro-like"/>
</dbReference>
<protein>
    <submittedName>
        <fullName evidence="1">Uncharacterized protein</fullName>
    </submittedName>
</protein>
<comment type="caution">
    <text evidence="1">The sequence shown here is derived from an EMBL/GenBank/DDBJ whole genome shotgun (WGS) entry which is preliminary data.</text>
</comment>
<accession>A0A9D4J370</accession>
<organism evidence="1 2">
    <name type="scientific">Dreissena polymorpha</name>
    <name type="common">Zebra mussel</name>
    <name type="synonym">Mytilus polymorpha</name>
    <dbReference type="NCBI Taxonomy" id="45954"/>
    <lineage>
        <taxon>Eukaryota</taxon>
        <taxon>Metazoa</taxon>
        <taxon>Spiralia</taxon>
        <taxon>Lophotrochozoa</taxon>
        <taxon>Mollusca</taxon>
        <taxon>Bivalvia</taxon>
        <taxon>Autobranchia</taxon>
        <taxon>Heteroconchia</taxon>
        <taxon>Euheterodonta</taxon>
        <taxon>Imparidentia</taxon>
        <taxon>Neoheterodontei</taxon>
        <taxon>Myida</taxon>
        <taxon>Dreissenoidea</taxon>
        <taxon>Dreissenidae</taxon>
        <taxon>Dreissena</taxon>
    </lineage>
</organism>
<dbReference type="Proteomes" id="UP000828390">
    <property type="component" value="Unassembled WGS sequence"/>
</dbReference>
<reference evidence="1" key="1">
    <citation type="journal article" date="2019" name="bioRxiv">
        <title>The Genome of the Zebra Mussel, Dreissena polymorpha: A Resource for Invasive Species Research.</title>
        <authorList>
            <person name="McCartney M.A."/>
            <person name="Auch B."/>
            <person name="Kono T."/>
            <person name="Mallez S."/>
            <person name="Zhang Y."/>
            <person name="Obille A."/>
            <person name="Becker A."/>
            <person name="Abrahante J.E."/>
            <person name="Garbe J."/>
            <person name="Badalamenti J.P."/>
            <person name="Herman A."/>
            <person name="Mangelson H."/>
            <person name="Liachko I."/>
            <person name="Sullivan S."/>
            <person name="Sone E.D."/>
            <person name="Koren S."/>
            <person name="Silverstein K.A.T."/>
            <person name="Beckman K.B."/>
            <person name="Gohl D.M."/>
        </authorList>
    </citation>
    <scope>NUCLEOTIDE SEQUENCE</scope>
    <source>
        <strain evidence="1">Duluth1</strain>
        <tissue evidence="1">Whole animal</tissue>
    </source>
</reference>
<proteinExistence type="predicted"/>
<reference evidence="1" key="2">
    <citation type="submission" date="2020-11" db="EMBL/GenBank/DDBJ databases">
        <authorList>
            <person name="McCartney M.A."/>
            <person name="Auch B."/>
            <person name="Kono T."/>
            <person name="Mallez S."/>
            <person name="Becker A."/>
            <person name="Gohl D.M."/>
            <person name="Silverstein K.A.T."/>
            <person name="Koren S."/>
            <person name="Bechman K.B."/>
            <person name="Herman A."/>
            <person name="Abrahante J.E."/>
            <person name="Garbe J."/>
        </authorList>
    </citation>
    <scope>NUCLEOTIDE SEQUENCE</scope>
    <source>
        <strain evidence="1">Duluth1</strain>
        <tissue evidence="1">Whole animal</tissue>
    </source>
</reference>
<evidence type="ECO:0000313" key="2">
    <source>
        <dbReference type="Proteomes" id="UP000828390"/>
    </source>
</evidence>
<keyword evidence="2" id="KW-1185">Reference proteome</keyword>
<gene>
    <name evidence="1" type="ORF">DPMN_150269</name>
</gene>
<sequence length="74" mass="8554">MNRIESYVVKTIYQPRIDAGIEKGYEIVDQCVMAMFDDVVLRQSHVYASVEVKSPLTLGQTVVDWNSRRFETRA</sequence>
<name>A0A9D4J370_DREPO</name>
<evidence type="ECO:0000313" key="1">
    <source>
        <dbReference type="EMBL" id="KAH3796700.1"/>
    </source>
</evidence>
<dbReference type="Gene3D" id="3.90.245.10">
    <property type="entry name" value="Ribonucleoside hydrolase-like"/>
    <property type="match status" value="1"/>
</dbReference>
<dbReference type="GO" id="GO:0016799">
    <property type="term" value="F:hydrolase activity, hydrolyzing N-glycosyl compounds"/>
    <property type="evidence" value="ECO:0007669"/>
    <property type="project" value="InterPro"/>
</dbReference>
<dbReference type="AlphaFoldDB" id="A0A9D4J370"/>